<name>A0A2S8SNQ3_9BACT</name>
<keyword evidence="4" id="KW-1185">Reference proteome</keyword>
<evidence type="ECO:0000313" key="4">
    <source>
        <dbReference type="Proteomes" id="UP000237684"/>
    </source>
</evidence>
<comment type="caution">
    <text evidence="3">The sequence shown here is derived from an EMBL/GenBank/DDBJ whole genome shotgun (WGS) entry which is preliminary data.</text>
</comment>
<evidence type="ECO:0000313" key="3">
    <source>
        <dbReference type="EMBL" id="PQV62418.1"/>
    </source>
</evidence>
<feature type="compositionally biased region" description="Basic and acidic residues" evidence="1">
    <location>
        <begin position="98"/>
        <end position="109"/>
    </location>
</feature>
<evidence type="ECO:0000256" key="1">
    <source>
        <dbReference type="SAM" id="MobiDB-lite"/>
    </source>
</evidence>
<sequence length="109" mass="12220">MTRDTNATNDATRDTTKGDLSRDMTRQGVAISEAAKILGVSLRTVQRRLDKGELRSIERDGKRFVLLDSNATERDTVSRQLSQRDATQEQNSATNDATEAKPKPLDWEK</sequence>
<proteinExistence type="predicted"/>
<dbReference type="AlphaFoldDB" id="A0A2S8SNQ3"/>
<reference evidence="3 4" key="1">
    <citation type="journal article" date="2018" name="Syst. Appl. Microbiol.">
        <title>Abditibacterium utsteinense sp. nov., the first cultivated member of candidate phylum FBP, isolated from ice-free Antarctic soil samples.</title>
        <authorList>
            <person name="Tahon G."/>
            <person name="Tytgat B."/>
            <person name="Lebbe L."/>
            <person name="Carlier A."/>
            <person name="Willems A."/>
        </authorList>
    </citation>
    <scope>NUCLEOTIDE SEQUENCE [LARGE SCALE GENOMIC DNA]</scope>
    <source>
        <strain evidence="3 4">LMG 29911</strain>
    </source>
</reference>
<accession>A0A2S8SNQ3</accession>
<dbReference type="Pfam" id="PF12728">
    <property type="entry name" value="HTH_17"/>
    <property type="match status" value="1"/>
</dbReference>
<feature type="compositionally biased region" description="Low complexity" evidence="1">
    <location>
        <begin position="1"/>
        <end position="10"/>
    </location>
</feature>
<feature type="compositionally biased region" description="Polar residues" evidence="1">
    <location>
        <begin position="78"/>
        <end position="97"/>
    </location>
</feature>
<dbReference type="InParanoid" id="A0A2S8SNQ3"/>
<feature type="region of interest" description="Disordered" evidence="1">
    <location>
        <begin position="1"/>
        <end position="25"/>
    </location>
</feature>
<dbReference type="InterPro" id="IPR041657">
    <property type="entry name" value="HTH_17"/>
</dbReference>
<feature type="domain" description="Helix-turn-helix" evidence="2">
    <location>
        <begin position="31"/>
        <end position="63"/>
    </location>
</feature>
<evidence type="ECO:0000259" key="2">
    <source>
        <dbReference type="Pfam" id="PF12728"/>
    </source>
</evidence>
<dbReference type="Proteomes" id="UP000237684">
    <property type="component" value="Unassembled WGS sequence"/>
</dbReference>
<gene>
    <name evidence="3" type="ORF">B1R32_1371</name>
</gene>
<dbReference type="EMBL" id="NIGF01000037">
    <property type="protein sequence ID" value="PQV62418.1"/>
    <property type="molecule type" value="Genomic_DNA"/>
</dbReference>
<protein>
    <submittedName>
        <fullName evidence="3">DNA binding domain-containing protein, excisionase family</fullName>
    </submittedName>
</protein>
<dbReference type="SUPFAM" id="SSF46955">
    <property type="entry name" value="Putative DNA-binding domain"/>
    <property type="match status" value="1"/>
</dbReference>
<organism evidence="3 4">
    <name type="scientific">Abditibacterium utsteinense</name>
    <dbReference type="NCBI Taxonomy" id="1960156"/>
    <lineage>
        <taxon>Bacteria</taxon>
        <taxon>Pseudomonadati</taxon>
        <taxon>Abditibacteriota</taxon>
        <taxon>Abditibacteriia</taxon>
        <taxon>Abditibacteriales</taxon>
        <taxon>Abditibacteriaceae</taxon>
        <taxon>Abditibacterium</taxon>
    </lineage>
</organism>
<feature type="non-terminal residue" evidence="3">
    <location>
        <position position="109"/>
    </location>
</feature>
<feature type="region of interest" description="Disordered" evidence="1">
    <location>
        <begin position="69"/>
        <end position="109"/>
    </location>
</feature>
<dbReference type="InterPro" id="IPR009061">
    <property type="entry name" value="DNA-bd_dom_put_sf"/>
</dbReference>
<feature type="compositionally biased region" description="Basic and acidic residues" evidence="1">
    <location>
        <begin position="11"/>
        <end position="25"/>
    </location>
</feature>